<dbReference type="GO" id="GO:0008061">
    <property type="term" value="F:chitin binding"/>
    <property type="evidence" value="ECO:0007669"/>
    <property type="project" value="InterPro"/>
</dbReference>
<dbReference type="EMBL" id="ML004481">
    <property type="protein sequence ID" value="RKP29604.1"/>
    <property type="molecule type" value="Genomic_DNA"/>
</dbReference>
<dbReference type="InterPro" id="IPR011583">
    <property type="entry name" value="Chitinase_II/V-like_cat"/>
</dbReference>
<evidence type="ECO:0000256" key="2">
    <source>
        <dbReference type="ARBA" id="ARBA00012729"/>
    </source>
</evidence>
<protein>
    <recommendedName>
        <fullName evidence="2">chitinase</fullName>
        <ecNumber evidence="2">3.2.1.14</ecNumber>
    </recommendedName>
</protein>
<dbReference type="GO" id="GO:0000272">
    <property type="term" value="P:polysaccharide catabolic process"/>
    <property type="evidence" value="ECO:0007669"/>
    <property type="project" value="UniProtKB-KW"/>
</dbReference>
<evidence type="ECO:0000256" key="6">
    <source>
        <dbReference type="ARBA" id="ARBA00023295"/>
    </source>
</evidence>
<dbReference type="InterPro" id="IPR050314">
    <property type="entry name" value="Glycosyl_Hydrlase_18"/>
</dbReference>
<dbReference type="OrthoDB" id="76388at2759"/>
<dbReference type="InterPro" id="IPR029070">
    <property type="entry name" value="Chitinase_insertion_sf"/>
</dbReference>
<dbReference type="GO" id="GO:0008843">
    <property type="term" value="F:endochitinase activity"/>
    <property type="evidence" value="ECO:0007669"/>
    <property type="project" value="UniProtKB-EC"/>
</dbReference>
<dbReference type="SMART" id="SM00636">
    <property type="entry name" value="Glyco_18"/>
    <property type="match status" value="1"/>
</dbReference>
<dbReference type="PROSITE" id="PS01095">
    <property type="entry name" value="GH18_1"/>
    <property type="match status" value="1"/>
</dbReference>
<evidence type="ECO:0000256" key="7">
    <source>
        <dbReference type="ARBA" id="ARBA00023326"/>
    </source>
</evidence>
<dbReference type="GO" id="GO:0005576">
    <property type="term" value="C:extracellular region"/>
    <property type="evidence" value="ECO:0007669"/>
    <property type="project" value="TreeGrafter"/>
</dbReference>
<dbReference type="PROSITE" id="PS51910">
    <property type="entry name" value="GH18_2"/>
    <property type="match status" value="1"/>
</dbReference>
<dbReference type="Gene3D" id="3.20.20.80">
    <property type="entry name" value="Glycosidases"/>
    <property type="match status" value="1"/>
</dbReference>
<feature type="domain" description="GH18" evidence="10">
    <location>
        <begin position="3"/>
        <end position="345"/>
    </location>
</feature>
<dbReference type="EC" id="3.2.1.14" evidence="2"/>
<keyword evidence="7" id="KW-0624">Polysaccharide degradation</keyword>
<keyword evidence="4" id="KW-0146">Chitin degradation</keyword>
<evidence type="ECO:0000313" key="11">
    <source>
        <dbReference type="EMBL" id="RKP29604.1"/>
    </source>
</evidence>
<gene>
    <name evidence="11" type="ORF">METBISCDRAFT_28135</name>
</gene>
<name>A0A4P9Z9Y5_9ASCO</name>
<dbReference type="GO" id="GO:0006032">
    <property type="term" value="P:chitin catabolic process"/>
    <property type="evidence" value="ECO:0007669"/>
    <property type="project" value="UniProtKB-KW"/>
</dbReference>
<evidence type="ECO:0000259" key="10">
    <source>
        <dbReference type="PROSITE" id="PS51910"/>
    </source>
</evidence>
<keyword evidence="5" id="KW-0119">Carbohydrate metabolism</keyword>
<dbReference type="Gene3D" id="3.10.50.10">
    <property type="match status" value="1"/>
</dbReference>
<keyword evidence="3 8" id="KW-0378">Hydrolase</keyword>
<dbReference type="PANTHER" id="PTHR11177">
    <property type="entry name" value="CHITINASE"/>
    <property type="match status" value="1"/>
</dbReference>
<evidence type="ECO:0000256" key="1">
    <source>
        <dbReference type="ARBA" id="ARBA00000822"/>
    </source>
</evidence>
<dbReference type="AlphaFoldDB" id="A0A4P9Z9Y5"/>
<dbReference type="CDD" id="cd06548">
    <property type="entry name" value="GH18_chitinase"/>
    <property type="match status" value="1"/>
</dbReference>
<evidence type="ECO:0000256" key="3">
    <source>
        <dbReference type="ARBA" id="ARBA00022801"/>
    </source>
</evidence>
<dbReference type="InterPro" id="IPR017853">
    <property type="entry name" value="GH"/>
</dbReference>
<comment type="catalytic activity">
    <reaction evidence="1">
        <text>Random endo-hydrolysis of N-acetyl-beta-D-glucosaminide (1-&gt;4)-beta-linkages in chitin and chitodextrins.</text>
        <dbReference type="EC" id="3.2.1.14"/>
    </reaction>
</comment>
<evidence type="ECO:0000256" key="4">
    <source>
        <dbReference type="ARBA" id="ARBA00023024"/>
    </source>
</evidence>
<keyword evidence="6 8" id="KW-0326">Glycosidase</keyword>
<dbReference type="Proteomes" id="UP000268321">
    <property type="component" value="Unassembled WGS sequence"/>
</dbReference>
<sequence>MLYIVGLYYANWAVYASKHFPADLPPDVTHVFYAFMKPNPSTGELDSTDPWADFQLPIEDATGAVAALMALKYQRPALKVVLAIGGWGSSPEFRAVAKDPAKLRTFVSSTTEKVRRLGFDGVDIDWEYPETAKEADQLVSMLRQLRAALDAVDPKLSLSVAAPAGSDKIAVLDVPAMDQYLSFWNIMCYDFVGSGWSDRTGLHSNLYGHNGANGINGDMAVRLYRDRGASVSKLVLGMPMFGRVFLKPAQPILGSTFAGHLSEDASLMQFQDIDRAEEVYVEKSVGAYLYNNKTELLVTYDNEECLKRKAEYVRQNRLAGGFWWDSRGNRPRYTLVDAFVKVLRL</sequence>
<dbReference type="PANTHER" id="PTHR11177:SF317">
    <property type="entry name" value="CHITINASE 12-RELATED"/>
    <property type="match status" value="1"/>
</dbReference>
<proteinExistence type="inferred from homology"/>
<evidence type="ECO:0000256" key="9">
    <source>
        <dbReference type="RuleBase" id="RU004453"/>
    </source>
</evidence>
<evidence type="ECO:0000313" key="12">
    <source>
        <dbReference type="Proteomes" id="UP000268321"/>
    </source>
</evidence>
<evidence type="ECO:0000256" key="5">
    <source>
        <dbReference type="ARBA" id="ARBA00023277"/>
    </source>
</evidence>
<keyword evidence="12" id="KW-1185">Reference proteome</keyword>
<reference evidence="12" key="1">
    <citation type="journal article" date="2018" name="Nat. Microbiol.">
        <title>Leveraging single-cell genomics to expand the fungal tree of life.</title>
        <authorList>
            <person name="Ahrendt S.R."/>
            <person name="Quandt C.A."/>
            <person name="Ciobanu D."/>
            <person name="Clum A."/>
            <person name="Salamov A."/>
            <person name="Andreopoulos B."/>
            <person name="Cheng J.F."/>
            <person name="Woyke T."/>
            <person name="Pelin A."/>
            <person name="Henrissat B."/>
            <person name="Reynolds N.K."/>
            <person name="Benny G.L."/>
            <person name="Smith M.E."/>
            <person name="James T.Y."/>
            <person name="Grigoriev I.V."/>
        </authorList>
    </citation>
    <scope>NUCLEOTIDE SEQUENCE [LARGE SCALE GENOMIC DNA]</scope>
    <source>
        <strain evidence="12">Baker2002</strain>
    </source>
</reference>
<organism evidence="11 12">
    <name type="scientific">Metschnikowia bicuspidata</name>
    <dbReference type="NCBI Taxonomy" id="27322"/>
    <lineage>
        <taxon>Eukaryota</taxon>
        <taxon>Fungi</taxon>
        <taxon>Dikarya</taxon>
        <taxon>Ascomycota</taxon>
        <taxon>Saccharomycotina</taxon>
        <taxon>Pichiomycetes</taxon>
        <taxon>Metschnikowiaceae</taxon>
        <taxon>Metschnikowia</taxon>
    </lineage>
</organism>
<comment type="similarity">
    <text evidence="9">Belongs to the glycosyl hydrolase 18 family.</text>
</comment>
<dbReference type="InterPro" id="IPR001223">
    <property type="entry name" value="Glyco_hydro18_cat"/>
</dbReference>
<dbReference type="Pfam" id="PF00704">
    <property type="entry name" value="Glyco_hydro_18"/>
    <property type="match status" value="1"/>
</dbReference>
<dbReference type="InterPro" id="IPR001579">
    <property type="entry name" value="Glyco_hydro_18_chit_AS"/>
</dbReference>
<evidence type="ECO:0000256" key="8">
    <source>
        <dbReference type="RuleBase" id="RU000489"/>
    </source>
</evidence>
<accession>A0A4P9Z9Y5</accession>
<dbReference type="SUPFAM" id="SSF51445">
    <property type="entry name" value="(Trans)glycosidases"/>
    <property type="match status" value="1"/>
</dbReference>